<organism evidence="7 8">
    <name type="scientific">Solibaculum intestinale</name>
    <dbReference type="NCBI Taxonomy" id="3133165"/>
    <lineage>
        <taxon>Bacteria</taxon>
        <taxon>Bacillati</taxon>
        <taxon>Bacillota</taxon>
        <taxon>Clostridia</taxon>
        <taxon>Eubacteriales</taxon>
        <taxon>Oscillospiraceae</taxon>
        <taxon>Solibaculum</taxon>
    </lineage>
</organism>
<dbReference type="InterPro" id="IPR054579">
    <property type="entry name" value="GCE-like_dom"/>
</dbReference>
<protein>
    <submittedName>
        <fullName evidence="7">InlB B-repeat-containing protein</fullName>
    </submittedName>
</protein>
<dbReference type="Gene3D" id="3.40.50.1820">
    <property type="entry name" value="alpha/beta hydrolase"/>
    <property type="match status" value="1"/>
</dbReference>
<keyword evidence="8" id="KW-1185">Reference proteome</keyword>
<comment type="caution">
    <text evidence="7">The sequence shown here is derived from an EMBL/GenBank/DDBJ whole genome shotgun (WGS) entry which is preliminary data.</text>
</comment>
<dbReference type="EMBL" id="JBBMFD010000028">
    <property type="protein sequence ID" value="MEQ2441522.1"/>
    <property type="molecule type" value="Genomic_DNA"/>
</dbReference>
<gene>
    <name evidence="7" type="ORF">WMO26_11855</name>
</gene>
<dbReference type="Pfam" id="PF09479">
    <property type="entry name" value="Flg_new"/>
    <property type="match status" value="1"/>
</dbReference>
<keyword evidence="2" id="KW-0719">Serine esterase</keyword>
<feature type="signal peptide" evidence="5">
    <location>
        <begin position="1"/>
        <end position="31"/>
    </location>
</feature>
<feature type="chain" id="PRO_5047457860" evidence="5">
    <location>
        <begin position="32"/>
        <end position="962"/>
    </location>
</feature>
<dbReference type="Gene3D" id="2.60.40.4270">
    <property type="entry name" value="Listeria-Bacteroides repeat domain"/>
    <property type="match status" value="1"/>
</dbReference>
<dbReference type="InterPro" id="IPR029058">
    <property type="entry name" value="AB_hydrolase_fold"/>
</dbReference>
<dbReference type="SUPFAM" id="SSF53474">
    <property type="entry name" value="alpha/beta-Hydrolases"/>
    <property type="match status" value="1"/>
</dbReference>
<evidence type="ECO:0000256" key="2">
    <source>
        <dbReference type="ARBA" id="ARBA00022487"/>
    </source>
</evidence>
<keyword evidence="4" id="KW-0378">Hydrolase</keyword>
<evidence type="ECO:0000256" key="4">
    <source>
        <dbReference type="ARBA" id="ARBA00022801"/>
    </source>
</evidence>
<dbReference type="InterPro" id="IPR013378">
    <property type="entry name" value="InlB-like_B-rpt"/>
</dbReference>
<keyword evidence="3 5" id="KW-0732">Signal</keyword>
<name>A0ABV1E2L0_9FIRM</name>
<evidence type="ECO:0000256" key="1">
    <source>
        <dbReference type="ARBA" id="ARBA00004196"/>
    </source>
</evidence>
<evidence type="ECO:0000313" key="8">
    <source>
        <dbReference type="Proteomes" id="UP001489509"/>
    </source>
</evidence>
<dbReference type="RefSeq" id="WP_349220653.1">
    <property type="nucleotide sequence ID" value="NZ_JBBMFD010000028.1"/>
</dbReference>
<proteinExistence type="predicted"/>
<evidence type="ECO:0000313" key="7">
    <source>
        <dbReference type="EMBL" id="MEQ2441522.1"/>
    </source>
</evidence>
<feature type="domain" description="4-O-methyl-glucuronoyl methylesterase-like" evidence="6">
    <location>
        <begin position="324"/>
        <end position="390"/>
    </location>
</feature>
<evidence type="ECO:0000256" key="3">
    <source>
        <dbReference type="ARBA" id="ARBA00022729"/>
    </source>
</evidence>
<comment type="subcellular location">
    <subcellularLocation>
        <location evidence="1">Cell envelope</location>
    </subcellularLocation>
</comment>
<evidence type="ECO:0000256" key="5">
    <source>
        <dbReference type="SAM" id="SignalP"/>
    </source>
</evidence>
<dbReference type="Proteomes" id="UP001489509">
    <property type="component" value="Unassembled WGS sequence"/>
</dbReference>
<dbReference type="InterPro" id="IPR042229">
    <property type="entry name" value="Listeria/Bacterioides_rpt_sf"/>
</dbReference>
<evidence type="ECO:0000259" key="6">
    <source>
        <dbReference type="Pfam" id="PF22244"/>
    </source>
</evidence>
<accession>A0ABV1E2L0</accession>
<feature type="domain" description="4-O-methyl-glucuronoyl methylesterase-like" evidence="6">
    <location>
        <begin position="117"/>
        <end position="272"/>
    </location>
</feature>
<reference evidence="7 8" key="1">
    <citation type="submission" date="2024-03" db="EMBL/GenBank/DDBJ databases">
        <title>Human intestinal bacterial collection.</title>
        <authorList>
            <person name="Pauvert C."/>
            <person name="Hitch T.C.A."/>
            <person name="Clavel T."/>
        </authorList>
    </citation>
    <scope>NUCLEOTIDE SEQUENCE [LARGE SCALE GENOMIC DNA]</scope>
    <source>
        <strain evidence="7 8">CLA-JM-H44</strain>
    </source>
</reference>
<sequence length="962" mass="104364">MKKNKSRAKMLISVLLACTMLLAALPMSISAAPTTAFPEPADLEVYDEFLPDPFQFLDGSKVTSTEEWDKRAEEIKQLAMFYEYGVMPDTSGEKISHTLSDWTADDATKTQSATLTINVKNGDKTARPFTASVVKPSAEGSYPVVIVFGWSIMGSNIQTIAQAGYVVVTLNTGEVAADNPTKEGAFGDLYPYEESQVGTICAWSWGASRVLDVLEEGAVDGADASKVAITGLSRFGKTALAAGLYDDRFDVIHLASSGAGGAGTYRVASDLEDNVYPIPPWPEFGKSSTSDDGTIVPGNMIPHMPGKPTETTEIMRDLQGRFGYWFCDNYSEITKEYSDPKYLPYDHHELVAALAPRATLLTFGINDWWCNHEAMYVGYYEASRVYDYLGVGDKLGIRPRDGGHYMANEDVQSLIEFCDYNFRDIEAEKDFKTVPYTPDPAWDTIRAPGSPDQVSGLRSVKNIVDGQNSNIPVTIRAVNEANKKICASLFIDGVLTETKEVINNKAMFENVMADLDKTYYVTAYFEGDDPATGFKTDIKVVSLDDVNSDFTLDNAPADLWGATIDVERDDQTARLNTGNPCNNGRYVLLFKTRVSLAKEYSITLNGVPCDIEVTDNDAVHKVGITIRPREPVSGPLVAEVKGIVFTNLFPGYSFDFPSTVIRDISGRSDDVTERTVTFDSMGGSNVVAQAEEENPRGSVPTEELGTYFYQSVADGKTATEPATIPVKEGFTFQYWALNGEKFDFATPITSDITLEAVWKADAAAQADKAVYQPNETITVTVNAPAGVERVGLQSEAGYGLVTSGGDAPVIHADGYKTFTLTLALGSLGSRTLTVLAAGEGEEFVATDATISFKVTNTPVAPEADPEVEAKVISATYAKVGKINSPMEFTIKTSTAVTRVALFNESGAGLASTCSYVDENGVRIWTIRMSLGTVGQRTLHVNMAGADRAFVDSGETVSFRLTR</sequence>
<dbReference type="Pfam" id="PF22244">
    <property type="entry name" value="GCE_fung"/>
    <property type="match status" value="2"/>
</dbReference>